<dbReference type="Gene3D" id="1.10.287.130">
    <property type="match status" value="1"/>
</dbReference>
<evidence type="ECO:0000256" key="5">
    <source>
        <dbReference type="ARBA" id="ARBA00022840"/>
    </source>
</evidence>
<evidence type="ECO:0000313" key="9">
    <source>
        <dbReference type="Proteomes" id="UP001057375"/>
    </source>
</evidence>
<proteinExistence type="predicted"/>
<keyword evidence="6" id="KW-0902">Two-component regulatory system</keyword>
<accession>A0ABQ5KR54</accession>
<evidence type="ECO:0000256" key="6">
    <source>
        <dbReference type="ARBA" id="ARBA00023012"/>
    </source>
</evidence>
<keyword evidence="5" id="KW-0067">ATP-binding</keyword>
<dbReference type="SMART" id="SM00388">
    <property type="entry name" value="HisKA"/>
    <property type="match status" value="1"/>
</dbReference>
<comment type="caution">
    <text evidence="8">The sequence shown here is derived from an EMBL/GenBank/DDBJ whole genome shotgun (WGS) entry which is preliminary data.</text>
</comment>
<dbReference type="Proteomes" id="UP001057375">
    <property type="component" value="Unassembled WGS sequence"/>
</dbReference>
<evidence type="ECO:0000313" key="8">
    <source>
        <dbReference type="EMBL" id="GKT34957.1"/>
    </source>
</evidence>
<dbReference type="PANTHER" id="PTHR43065:SF10">
    <property type="entry name" value="PEROXIDE STRESS-ACTIVATED HISTIDINE KINASE MAK3"/>
    <property type="match status" value="1"/>
</dbReference>
<keyword evidence="2" id="KW-0808">Transferase</keyword>
<protein>
    <recommendedName>
        <fullName evidence="7">Signal transduction histidine kinase dimerisation/phosphoacceptor domain-containing protein</fullName>
    </recommendedName>
</protein>
<gene>
    <name evidence="8" type="ORF">ADUPG1_002899</name>
</gene>
<reference evidence="8" key="1">
    <citation type="submission" date="2022-03" db="EMBL/GenBank/DDBJ databases">
        <title>Draft genome sequence of Aduncisulcus paluster, a free-living microaerophilic Fornicata.</title>
        <authorList>
            <person name="Yuyama I."/>
            <person name="Kume K."/>
            <person name="Tamura T."/>
            <person name="Inagaki Y."/>
            <person name="Hashimoto T."/>
        </authorList>
    </citation>
    <scope>NUCLEOTIDE SEQUENCE</scope>
    <source>
        <strain evidence="8">NY0171</strain>
    </source>
</reference>
<name>A0ABQ5KR54_9EUKA</name>
<evidence type="ECO:0000256" key="4">
    <source>
        <dbReference type="ARBA" id="ARBA00022777"/>
    </source>
</evidence>
<feature type="domain" description="Signal transduction histidine kinase dimerisation/phosphoacceptor" evidence="7">
    <location>
        <begin position="26"/>
        <end position="94"/>
    </location>
</feature>
<keyword evidence="9" id="KW-1185">Reference proteome</keyword>
<dbReference type="InterPro" id="IPR036097">
    <property type="entry name" value="HisK_dim/P_sf"/>
</dbReference>
<feature type="non-terminal residue" evidence="8">
    <location>
        <position position="95"/>
    </location>
</feature>
<keyword evidence="4" id="KW-0418">Kinase</keyword>
<evidence type="ECO:0000256" key="3">
    <source>
        <dbReference type="ARBA" id="ARBA00022741"/>
    </source>
</evidence>
<organism evidence="8 9">
    <name type="scientific">Aduncisulcus paluster</name>
    <dbReference type="NCBI Taxonomy" id="2918883"/>
    <lineage>
        <taxon>Eukaryota</taxon>
        <taxon>Metamonada</taxon>
        <taxon>Carpediemonas-like organisms</taxon>
        <taxon>Aduncisulcus</taxon>
    </lineage>
</organism>
<dbReference type="CDD" id="cd00082">
    <property type="entry name" value="HisKA"/>
    <property type="match status" value="1"/>
</dbReference>
<dbReference type="SUPFAM" id="SSF47384">
    <property type="entry name" value="Homodimeric domain of signal transducing histidine kinase"/>
    <property type="match status" value="1"/>
</dbReference>
<dbReference type="InterPro" id="IPR003661">
    <property type="entry name" value="HisK_dim/P_dom"/>
</dbReference>
<evidence type="ECO:0000256" key="1">
    <source>
        <dbReference type="ARBA" id="ARBA00022553"/>
    </source>
</evidence>
<keyword evidence="3" id="KW-0547">Nucleotide-binding</keyword>
<evidence type="ECO:0000259" key="7">
    <source>
        <dbReference type="SMART" id="SM00388"/>
    </source>
</evidence>
<dbReference type="PANTHER" id="PTHR43065">
    <property type="entry name" value="SENSOR HISTIDINE KINASE"/>
    <property type="match status" value="1"/>
</dbReference>
<sequence>MTSFSFLTIQRKRVEERIERLDRMASLGQLSAGLAHEIRNPLSGMKMSTQVLHSRLKDHLGTMEDKMFLANIKEIDRLNKLITELLEFSKPQTPL</sequence>
<evidence type="ECO:0000256" key="2">
    <source>
        <dbReference type="ARBA" id="ARBA00022679"/>
    </source>
</evidence>
<dbReference type="EMBL" id="BQXS01003643">
    <property type="protein sequence ID" value="GKT34957.1"/>
    <property type="molecule type" value="Genomic_DNA"/>
</dbReference>
<keyword evidence="1" id="KW-0597">Phosphoprotein</keyword>
<dbReference type="Pfam" id="PF00512">
    <property type="entry name" value="HisKA"/>
    <property type="match status" value="1"/>
</dbReference>